<dbReference type="RefSeq" id="WP_191206790.1">
    <property type="nucleotide sequence ID" value="NZ_JACXZA010000009.1"/>
</dbReference>
<proteinExistence type="predicted"/>
<dbReference type="Proteomes" id="UP000609346">
    <property type="component" value="Unassembled WGS sequence"/>
</dbReference>
<gene>
    <name evidence="1" type="ORF">H8B09_27295</name>
</gene>
<dbReference type="EMBL" id="JACXZA010000009">
    <property type="protein sequence ID" value="MBD3922489.1"/>
    <property type="molecule type" value="Genomic_DNA"/>
</dbReference>
<organism evidence="1 2">
    <name type="scientific">Paenibacillus terricola</name>
    <dbReference type="NCBI Taxonomy" id="2763503"/>
    <lineage>
        <taxon>Bacteria</taxon>
        <taxon>Bacillati</taxon>
        <taxon>Bacillota</taxon>
        <taxon>Bacilli</taxon>
        <taxon>Bacillales</taxon>
        <taxon>Paenibacillaceae</taxon>
        <taxon>Paenibacillus</taxon>
    </lineage>
</organism>
<keyword evidence="2" id="KW-1185">Reference proteome</keyword>
<dbReference type="SUPFAM" id="SSF48239">
    <property type="entry name" value="Terpenoid cyclases/Protein prenyltransferases"/>
    <property type="match status" value="1"/>
</dbReference>
<accession>A0ABR8N7S0</accession>
<evidence type="ECO:0000313" key="1">
    <source>
        <dbReference type="EMBL" id="MBD3922489.1"/>
    </source>
</evidence>
<comment type="caution">
    <text evidence="1">The sequence shown here is derived from an EMBL/GenBank/DDBJ whole genome shotgun (WGS) entry which is preliminary data.</text>
</comment>
<evidence type="ECO:0008006" key="3">
    <source>
        <dbReference type="Google" id="ProtNLM"/>
    </source>
</evidence>
<dbReference type="InterPro" id="IPR008930">
    <property type="entry name" value="Terpenoid_cyclase/PrenylTrfase"/>
</dbReference>
<evidence type="ECO:0000313" key="2">
    <source>
        <dbReference type="Proteomes" id="UP000609346"/>
    </source>
</evidence>
<name>A0ABR8N7S0_9BACL</name>
<reference evidence="1 2" key="1">
    <citation type="submission" date="2020-09" db="EMBL/GenBank/DDBJ databases">
        <title>Paenibacillus sp. strain PR3 16S rRNA gene Genome sequencing and assembly.</title>
        <authorList>
            <person name="Kim J."/>
        </authorList>
    </citation>
    <scope>NUCLEOTIDE SEQUENCE [LARGE SCALE GENOMIC DNA]</scope>
    <source>
        <strain evidence="1 2">PR3</strain>
    </source>
</reference>
<protein>
    <recommendedName>
        <fullName evidence="3">Squalene cyclase C-terminal domain-containing protein</fullName>
    </recommendedName>
</protein>
<sequence length="286" mass="32463">MLNKQTAAHYIWANARLLERRVFDHAFFGGSAHDVVQALRAYQNDDGGFGNALEPDLRAPDSQPLFAEFGLRTLYESRIQDAALASDVCRYIAQHADLKQGIATITESSRHYPRAEHWNHPQSEQPSFSRLTGLVGLLKWQGIQNAWLDNAVDVCLRHIASEKYEDSHTILTAFCLLESLPQTEAIKKLYGKLSDELMAAQWFRLDAATEGYGLTPLDFAPVANSYCRPLFSDAVIEEHLKALASEQDEDGGWPIQWQPPSELARLEWRAYRTVKSLITLQSYRWE</sequence>